<evidence type="ECO:0000313" key="2">
    <source>
        <dbReference type="EMBL" id="MFB9473625.1"/>
    </source>
</evidence>
<feature type="compositionally biased region" description="Low complexity" evidence="1">
    <location>
        <begin position="281"/>
        <end position="312"/>
    </location>
</feature>
<sequence length="417" mass="43201">MSSTAFDTAITQARDLLRWRSPLRTELWAARLTAGLEGSGQVEEFLGQAAEDGGMEARLALAALAAVNRPTDAPAWGDEGEGATSPGDEAEGSVSSDAEGDGSVDSAGGAEGDGSVDTAGGAEGASGVSGLFAVAGRGVADTLAGWVRRMGQVQCEGGWYGKADPYGEQVLAVLSFRYDNGKEPHILVVGIDQPSGGLAVDALVEEAKFLDELDLRPTPPESVAARMLDAFALTDRVMGAQVADTLPEVRPFAITRARTVLEGARLRDTGSAAGPQHDVSGSETGSTAGTAGITETAAPAETTGSAGATGEPGPMPVGPGAREAFEVLMEFVGERTLWWSPARVSQFLTQWLPREAILSDAAVEAMPEVVRAWTMRQGGHPAVLRQIDHDAPRLPALMADESLASLNKRLALAAREG</sequence>
<protein>
    <submittedName>
        <fullName evidence="2">Uncharacterized protein</fullName>
    </submittedName>
</protein>
<accession>A0ABV5NTL2</accession>
<dbReference type="RefSeq" id="WP_379484185.1">
    <property type="nucleotide sequence ID" value="NZ_JBHMCF010000034.1"/>
</dbReference>
<evidence type="ECO:0000256" key="1">
    <source>
        <dbReference type="SAM" id="MobiDB-lite"/>
    </source>
</evidence>
<dbReference type="EMBL" id="JBHMCF010000034">
    <property type="protein sequence ID" value="MFB9473625.1"/>
    <property type="molecule type" value="Genomic_DNA"/>
</dbReference>
<name>A0ABV5NTL2_9ACTN</name>
<dbReference type="Proteomes" id="UP001589568">
    <property type="component" value="Unassembled WGS sequence"/>
</dbReference>
<evidence type="ECO:0000313" key="3">
    <source>
        <dbReference type="Proteomes" id="UP001589568"/>
    </source>
</evidence>
<keyword evidence="3" id="KW-1185">Reference proteome</keyword>
<organism evidence="2 3">
    <name type="scientific">Nonomuraea salmonea</name>
    <dbReference type="NCBI Taxonomy" id="46181"/>
    <lineage>
        <taxon>Bacteria</taxon>
        <taxon>Bacillati</taxon>
        <taxon>Actinomycetota</taxon>
        <taxon>Actinomycetes</taxon>
        <taxon>Streptosporangiales</taxon>
        <taxon>Streptosporangiaceae</taxon>
        <taxon>Nonomuraea</taxon>
    </lineage>
</organism>
<proteinExistence type="predicted"/>
<reference evidence="2 3" key="1">
    <citation type="submission" date="2024-09" db="EMBL/GenBank/DDBJ databases">
        <authorList>
            <person name="Sun Q."/>
            <person name="Mori K."/>
        </authorList>
    </citation>
    <scope>NUCLEOTIDE SEQUENCE [LARGE SCALE GENOMIC DNA]</scope>
    <source>
        <strain evidence="2 3">JCM 3324</strain>
    </source>
</reference>
<feature type="region of interest" description="Disordered" evidence="1">
    <location>
        <begin position="265"/>
        <end position="319"/>
    </location>
</feature>
<gene>
    <name evidence="2" type="ORF">ACFFR3_29370</name>
</gene>
<feature type="region of interest" description="Disordered" evidence="1">
    <location>
        <begin position="71"/>
        <end position="121"/>
    </location>
</feature>
<comment type="caution">
    <text evidence="2">The sequence shown here is derived from an EMBL/GenBank/DDBJ whole genome shotgun (WGS) entry which is preliminary data.</text>
</comment>